<proteinExistence type="inferred from homology"/>
<feature type="compositionally biased region" description="Low complexity" evidence="4">
    <location>
        <begin position="8"/>
        <end position="21"/>
    </location>
</feature>
<feature type="domain" description="MutL C-terminal dimerisation" evidence="5">
    <location>
        <begin position="882"/>
        <end position="1046"/>
    </location>
</feature>
<feature type="region of interest" description="Disordered" evidence="4">
    <location>
        <begin position="1"/>
        <end position="61"/>
    </location>
</feature>
<organism evidence="7 8">
    <name type="scientific">Jaminaea rosea</name>
    <dbReference type="NCBI Taxonomy" id="1569628"/>
    <lineage>
        <taxon>Eukaryota</taxon>
        <taxon>Fungi</taxon>
        <taxon>Dikarya</taxon>
        <taxon>Basidiomycota</taxon>
        <taxon>Ustilaginomycotina</taxon>
        <taxon>Exobasidiomycetes</taxon>
        <taxon>Microstromatales</taxon>
        <taxon>Microstromatales incertae sedis</taxon>
        <taxon>Jaminaea</taxon>
    </lineage>
</organism>
<dbReference type="GO" id="GO:0030983">
    <property type="term" value="F:mismatched DNA binding"/>
    <property type="evidence" value="ECO:0007669"/>
    <property type="project" value="InterPro"/>
</dbReference>
<dbReference type="InterPro" id="IPR014721">
    <property type="entry name" value="Ribsml_uS5_D2-typ_fold_subgr"/>
</dbReference>
<feature type="compositionally biased region" description="Acidic residues" evidence="4">
    <location>
        <begin position="547"/>
        <end position="557"/>
    </location>
</feature>
<protein>
    <recommendedName>
        <fullName evidence="3">DNA mismatch repair protein PMS1</fullName>
    </recommendedName>
</protein>
<accession>A0A316UTW4</accession>
<dbReference type="GO" id="GO:0032389">
    <property type="term" value="C:MutLalpha complex"/>
    <property type="evidence" value="ECO:0007669"/>
    <property type="project" value="TreeGrafter"/>
</dbReference>
<feature type="compositionally biased region" description="Low complexity" evidence="4">
    <location>
        <begin position="579"/>
        <end position="588"/>
    </location>
</feature>
<feature type="compositionally biased region" description="Basic and acidic residues" evidence="4">
    <location>
        <begin position="757"/>
        <end position="770"/>
    </location>
</feature>
<dbReference type="SMART" id="SM01340">
    <property type="entry name" value="DNA_mis_repair"/>
    <property type="match status" value="1"/>
</dbReference>
<dbReference type="Proteomes" id="UP000245884">
    <property type="component" value="Unassembled WGS sequence"/>
</dbReference>
<dbReference type="AlphaFoldDB" id="A0A316UTW4"/>
<dbReference type="PANTHER" id="PTHR10073:SF52">
    <property type="entry name" value="MISMATCH REPAIR ENDONUCLEASE PMS2"/>
    <property type="match status" value="1"/>
</dbReference>
<dbReference type="GO" id="GO:0140664">
    <property type="term" value="F:ATP-dependent DNA damage sensor activity"/>
    <property type="evidence" value="ECO:0007669"/>
    <property type="project" value="InterPro"/>
</dbReference>
<dbReference type="FunFam" id="3.30.565.10:FF:000014">
    <property type="entry name" value="Mismatch repair endonuclease pms1, putative"/>
    <property type="match status" value="1"/>
</dbReference>
<feature type="compositionally biased region" description="Polar residues" evidence="4">
    <location>
        <begin position="829"/>
        <end position="842"/>
    </location>
</feature>
<dbReference type="GO" id="GO:0000710">
    <property type="term" value="P:meiotic mismatch repair"/>
    <property type="evidence" value="ECO:0007669"/>
    <property type="project" value="UniProtKB-ARBA"/>
</dbReference>
<feature type="compositionally biased region" description="Basic and acidic residues" evidence="4">
    <location>
        <begin position="679"/>
        <end position="697"/>
    </location>
</feature>
<dbReference type="InterPro" id="IPR014762">
    <property type="entry name" value="DNA_mismatch_repair_CS"/>
</dbReference>
<comment type="similarity">
    <text evidence="1">Belongs to the DNA mismatch repair MutL/HexB family.</text>
</comment>
<evidence type="ECO:0000256" key="4">
    <source>
        <dbReference type="SAM" id="MobiDB-lite"/>
    </source>
</evidence>
<keyword evidence="2" id="KW-0227">DNA damage</keyword>
<reference evidence="7 8" key="1">
    <citation type="journal article" date="2018" name="Mol. Biol. Evol.">
        <title>Broad Genomic Sampling Reveals a Smut Pathogenic Ancestry of the Fungal Clade Ustilaginomycotina.</title>
        <authorList>
            <person name="Kijpornyongpan T."/>
            <person name="Mondo S.J."/>
            <person name="Barry K."/>
            <person name="Sandor L."/>
            <person name="Lee J."/>
            <person name="Lipzen A."/>
            <person name="Pangilinan J."/>
            <person name="LaButti K."/>
            <person name="Hainaut M."/>
            <person name="Henrissat B."/>
            <person name="Grigoriev I.V."/>
            <person name="Spatafora J.W."/>
            <person name="Aime M.C."/>
        </authorList>
    </citation>
    <scope>NUCLEOTIDE SEQUENCE [LARGE SCALE GENOMIC DNA]</scope>
    <source>
        <strain evidence="7 8">MCA 5214</strain>
    </source>
</reference>
<dbReference type="SUPFAM" id="SSF55874">
    <property type="entry name" value="ATPase domain of HSP90 chaperone/DNA topoisomerase II/histidine kinase"/>
    <property type="match status" value="1"/>
</dbReference>
<dbReference type="EMBL" id="KZ819664">
    <property type="protein sequence ID" value="PWN28737.1"/>
    <property type="molecule type" value="Genomic_DNA"/>
</dbReference>
<evidence type="ECO:0000259" key="5">
    <source>
        <dbReference type="SMART" id="SM00853"/>
    </source>
</evidence>
<feature type="region of interest" description="Disordered" evidence="4">
    <location>
        <begin position="829"/>
        <end position="849"/>
    </location>
</feature>
<keyword evidence="8" id="KW-1185">Reference proteome</keyword>
<dbReference type="CDD" id="cd03484">
    <property type="entry name" value="MutL_Trans_hPMS_2_like"/>
    <property type="match status" value="1"/>
</dbReference>
<evidence type="ECO:0000313" key="8">
    <source>
        <dbReference type="Proteomes" id="UP000245884"/>
    </source>
</evidence>
<dbReference type="SMART" id="SM00853">
    <property type="entry name" value="MutL_C"/>
    <property type="match status" value="1"/>
</dbReference>
<dbReference type="Pfam" id="PF01119">
    <property type="entry name" value="DNA_mis_repair"/>
    <property type="match status" value="1"/>
</dbReference>
<dbReference type="Gene3D" id="3.30.230.10">
    <property type="match status" value="1"/>
</dbReference>
<dbReference type="InterPro" id="IPR037198">
    <property type="entry name" value="MutL_C_sf"/>
</dbReference>
<dbReference type="InterPro" id="IPR036890">
    <property type="entry name" value="HATPase_C_sf"/>
</dbReference>
<evidence type="ECO:0000256" key="1">
    <source>
        <dbReference type="ARBA" id="ARBA00006082"/>
    </source>
</evidence>
<name>A0A316UTW4_9BASI</name>
<sequence>MGRFKPRTTAGATASTSIATSQLPIGERSSDNIDEEGSGEREQAEASTTVAGLGDDASSSASGIKAISRSDVHRITSGQVILDLTSAVKELVENALDARSTSIEVRFKNFGLDGIEVIDNGHGIASHDYGNVALPHHTSKLARFDDLTTVTTFGFRGEALASLCAHADVTLLTATQDEAPMGTLVELGKDGSLVSCEKKLARQRGTTVSVNGLFQGLPVRRRELERNCKREYGKAQALLQAYALISKGVRWSSSNTTGPSSGSGGAGSSSSNGTQPRKNVALTISSASSPDYLMRNFAALFGSKAPAAVQELKLDLEIERGRPKRRLGQVAGSAKPRAPSKRTRKSSDDDGEALGGEEDDAASGREDEANSASEDDEDQQDDIDTSNRQAISVRGLISRPTRGSGRTSTDRQYLYINGRPWDNVKVTRAFNEVYRHFNMNQVPIVVADFLLPTESYDVNVSPDKRTIFLHEESQLVEALKAALEELWAPARSTLAVNMIGGTQQKLPMASAPAPATRTSSAIARDEGQEDEDEDEEMMEEAAGRDSVEDEGEQDEDITPQAPSRSDEIDESDEDTADPSTLSSTRRSTAAIPSRLNGNVSAAAAPFSARRSTSTSAAPSFPYLPPARSSTNPSSRPSASMPAALVARSKQPSQTLHQMLARYKAPQSEAPAVDEDGERDDATGEEHGEIEAEQRAEEEAQESPAGAALQPVEDLEYRESLPESQLEAGEQEASDMVEHPAPQADRGDGSEDGEDDAEQLRKSKHVSRDGAEADEDDDERRRNLAGLDEGDDEAGNGAAPSQSHRERPLCTAAAGTLAIDIASLAERLSSMRTTQRSSEANEQGNEDAEVDLSEAGIENANFADVESRLERVISKTDFAEMEILGQFNLGFIIARRRRSAKDSGVGVAGAGMDDLFIIDQHASDEKFNFETLQTQTKMRSQRLIVPRALELSATDELVATQHLDALSANGFEVSIDESLPAGSRVHLISQPVSKNVTFGARDLEELLYQLRDVTPGSVKAMSVRCSKARAMWASRACRKSVMIGTALSKRQMRGIVRHMGTIEQPWNCPHGRPTMRHLACLRSVGAEAGKGRREVMWGNAGAL</sequence>
<dbReference type="InterPro" id="IPR038973">
    <property type="entry name" value="MutL/Mlh/Pms-like"/>
</dbReference>
<dbReference type="InterPro" id="IPR020568">
    <property type="entry name" value="Ribosomal_Su5_D2-typ_SF"/>
</dbReference>
<dbReference type="NCBIfam" id="TIGR00585">
    <property type="entry name" value="mutl"/>
    <property type="match status" value="1"/>
</dbReference>
<feature type="domain" description="DNA mismatch repair protein S5" evidence="6">
    <location>
        <begin position="297"/>
        <end position="488"/>
    </location>
</feature>
<dbReference type="CDD" id="cd16926">
    <property type="entry name" value="HATPase_MutL-MLH-PMS-like"/>
    <property type="match status" value="1"/>
</dbReference>
<dbReference type="RefSeq" id="XP_025363349.1">
    <property type="nucleotide sequence ID" value="XM_025505590.1"/>
</dbReference>
<dbReference type="FunFam" id="3.30.1370.100:FF:000001">
    <property type="entry name" value="Mismatch repair endonuclease pms1, putative"/>
    <property type="match status" value="1"/>
</dbReference>
<evidence type="ECO:0000313" key="7">
    <source>
        <dbReference type="EMBL" id="PWN28737.1"/>
    </source>
</evidence>
<feature type="compositionally biased region" description="Low complexity" evidence="4">
    <location>
        <begin position="509"/>
        <end position="522"/>
    </location>
</feature>
<dbReference type="Gene3D" id="3.30.565.10">
    <property type="entry name" value="Histidine kinase-like ATPase, C-terminal domain"/>
    <property type="match status" value="1"/>
</dbReference>
<dbReference type="Pfam" id="PF13589">
    <property type="entry name" value="HATPase_c_3"/>
    <property type="match status" value="1"/>
</dbReference>
<feature type="compositionally biased region" description="Acidic residues" evidence="4">
    <location>
        <begin position="349"/>
        <end position="361"/>
    </location>
</feature>
<dbReference type="SUPFAM" id="SSF54211">
    <property type="entry name" value="Ribosomal protein S5 domain 2-like"/>
    <property type="match status" value="1"/>
</dbReference>
<evidence type="ECO:0000259" key="6">
    <source>
        <dbReference type="SMART" id="SM01340"/>
    </source>
</evidence>
<dbReference type="GO" id="GO:0016887">
    <property type="term" value="F:ATP hydrolysis activity"/>
    <property type="evidence" value="ECO:0007669"/>
    <property type="project" value="InterPro"/>
</dbReference>
<dbReference type="Gene3D" id="3.30.1540.20">
    <property type="entry name" value="MutL, C-terminal domain, dimerisation subdomain"/>
    <property type="match status" value="1"/>
</dbReference>
<feature type="region of interest" description="Disordered" evidence="4">
    <location>
        <begin position="253"/>
        <end position="277"/>
    </location>
</feature>
<dbReference type="STRING" id="1569628.A0A316UTW4"/>
<dbReference type="Pfam" id="PF08676">
    <property type="entry name" value="MutL_C"/>
    <property type="match status" value="1"/>
</dbReference>
<feature type="compositionally biased region" description="Low complexity" evidence="4">
    <location>
        <begin position="600"/>
        <end position="643"/>
    </location>
</feature>
<dbReference type="GO" id="GO:0005524">
    <property type="term" value="F:ATP binding"/>
    <property type="evidence" value="ECO:0007669"/>
    <property type="project" value="InterPro"/>
</dbReference>
<dbReference type="PROSITE" id="PS00058">
    <property type="entry name" value="DNA_MISMATCH_REPAIR_1"/>
    <property type="match status" value="1"/>
</dbReference>
<dbReference type="InterPro" id="IPR042120">
    <property type="entry name" value="MutL_C_dimsub"/>
</dbReference>
<feature type="region of interest" description="Disordered" evidence="4">
    <location>
        <begin position="323"/>
        <end position="410"/>
    </location>
</feature>
<dbReference type="InterPro" id="IPR014790">
    <property type="entry name" value="MutL_C"/>
</dbReference>
<feature type="compositionally biased region" description="Acidic residues" evidence="4">
    <location>
        <begin position="527"/>
        <end position="539"/>
    </location>
</feature>
<feature type="compositionally biased region" description="Acidic residues" evidence="4">
    <location>
        <begin position="373"/>
        <end position="384"/>
    </location>
</feature>
<dbReference type="InterPro" id="IPR002099">
    <property type="entry name" value="MutL/Mlh/PMS"/>
</dbReference>
<dbReference type="Gene3D" id="3.30.1370.100">
    <property type="entry name" value="MutL, C-terminal domain, regulatory subdomain"/>
    <property type="match status" value="1"/>
</dbReference>
<dbReference type="OrthoDB" id="10263226at2759"/>
<gene>
    <name evidence="7" type="ORF">BDZ90DRAFT_230755</name>
</gene>
<dbReference type="InterPro" id="IPR042121">
    <property type="entry name" value="MutL_C_regsub"/>
</dbReference>
<dbReference type="PANTHER" id="PTHR10073">
    <property type="entry name" value="DNA MISMATCH REPAIR PROTEIN MLH, PMS, MUTL"/>
    <property type="match status" value="1"/>
</dbReference>
<dbReference type="SUPFAM" id="SSF118116">
    <property type="entry name" value="DNA mismatch repair protein MutL"/>
    <property type="match status" value="1"/>
</dbReference>
<feature type="region of interest" description="Disordered" evidence="4">
    <location>
        <begin position="504"/>
        <end position="807"/>
    </location>
</feature>
<feature type="compositionally biased region" description="Acidic residues" evidence="4">
    <location>
        <begin position="567"/>
        <end position="576"/>
    </location>
</feature>
<evidence type="ECO:0000256" key="2">
    <source>
        <dbReference type="ARBA" id="ARBA00022763"/>
    </source>
</evidence>
<evidence type="ECO:0000256" key="3">
    <source>
        <dbReference type="ARBA" id="ARBA00070941"/>
    </source>
</evidence>
<feature type="compositionally biased region" description="Low complexity" evidence="4">
    <location>
        <begin position="51"/>
        <end position="61"/>
    </location>
</feature>
<dbReference type="GeneID" id="37027413"/>
<dbReference type="InterPro" id="IPR013507">
    <property type="entry name" value="DNA_mismatch_S5_2-like"/>
</dbReference>